<dbReference type="CDD" id="cd00082">
    <property type="entry name" value="HisKA"/>
    <property type="match status" value="1"/>
</dbReference>
<dbReference type="EC" id="2.7.13.3" evidence="2"/>
<dbReference type="EMBL" id="JACOFZ010000001">
    <property type="protein sequence ID" value="MBC3880435.1"/>
    <property type="molecule type" value="Genomic_DNA"/>
</dbReference>
<evidence type="ECO:0000313" key="6">
    <source>
        <dbReference type="EMBL" id="MBC3880435.1"/>
    </source>
</evidence>
<dbReference type="InterPro" id="IPR036097">
    <property type="entry name" value="HisK_dim/P_sf"/>
</dbReference>
<dbReference type="Pfam" id="PF02518">
    <property type="entry name" value="HATPase_c"/>
    <property type="match status" value="1"/>
</dbReference>
<dbReference type="PROSITE" id="PS50109">
    <property type="entry name" value="HIS_KIN"/>
    <property type="match status" value="1"/>
</dbReference>
<dbReference type="SMART" id="SM00387">
    <property type="entry name" value="HATPase_c"/>
    <property type="match status" value="1"/>
</dbReference>
<dbReference type="SUPFAM" id="SSF55781">
    <property type="entry name" value="GAF domain-like"/>
    <property type="match status" value="2"/>
</dbReference>
<protein>
    <recommendedName>
        <fullName evidence="2">histidine kinase</fullName>
        <ecNumber evidence="2">2.7.13.3</ecNumber>
    </recommendedName>
</protein>
<evidence type="ECO:0000256" key="1">
    <source>
        <dbReference type="ARBA" id="ARBA00000085"/>
    </source>
</evidence>
<dbReference type="CDD" id="cd00075">
    <property type="entry name" value="HATPase"/>
    <property type="match status" value="1"/>
</dbReference>
<evidence type="ECO:0000259" key="5">
    <source>
        <dbReference type="PROSITE" id="PS50109"/>
    </source>
</evidence>
<dbReference type="PRINTS" id="PR00344">
    <property type="entry name" value="BCTRLSENSOR"/>
</dbReference>
<dbReference type="PANTHER" id="PTHR43065">
    <property type="entry name" value="SENSOR HISTIDINE KINASE"/>
    <property type="match status" value="1"/>
</dbReference>
<dbReference type="AlphaFoldDB" id="A0A923HIM3"/>
<dbReference type="InterPro" id="IPR029016">
    <property type="entry name" value="GAF-like_dom_sf"/>
</dbReference>
<dbReference type="Gene3D" id="3.30.565.10">
    <property type="entry name" value="Histidine kinase-like ATPase, C-terminal domain"/>
    <property type="match status" value="1"/>
</dbReference>
<comment type="catalytic activity">
    <reaction evidence="1">
        <text>ATP + protein L-histidine = ADP + protein N-phospho-L-histidine.</text>
        <dbReference type="EC" id="2.7.13.3"/>
    </reaction>
</comment>
<dbReference type="Proteomes" id="UP000627446">
    <property type="component" value="Unassembled WGS sequence"/>
</dbReference>
<gene>
    <name evidence="6" type="ORF">H8K36_03545</name>
</gene>
<organism evidence="6 7">
    <name type="scientific">Undibacterium nitidum</name>
    <dbReference type="NCBI Taxonomy" id="2762298"/>
    <lineage>
        <taxon>Bacteria</taxon>
        <taxon>Pseudomonadati</taxon>
        <taxon>Pseudomonadota</taxon>
        <taxon>Betaproteobacteria</taxon>
        <taxon>Burkholderiales</taxon>
        <taxon>Oxalobacteraceae</taxon>
        <taxon>Undibacterium</taxon>
    </lineage>
</organism>
<dbReference type="PANTHER" id="PTHR43065:SF47">
    <property type="match status" value="1"/>
</dbReference>
<feature type="domain" description="Histidine kinase" evidence="5">
    <location>
        <begin position="414"/>
        <end position="645"/>
    </location>
</feature>
<dbReference type="SUPFAM" id="SSF47384">
    <property type="entry name" value="Homodimeric domain of signal transducing histidine kinase"/>
    <property type="match status" value="1"/>
</dbReference>
<evidence type="ECO:0000256" key="2">
    <source>
        <dbReference type="ARBA" id="ARBA00012438"/>
    </source>
</evidence>
<name>A0A923HIM3_9BURK</name>
<accession>A0A923HIM3</accession>
<keyword evidence="7" id="KW-1185">Reference proteome</keyword>
<dbReference type="Pfam" id="PF13185">
    <property type="entry name" value="GAF_2"/>
    <property type="match status" value="2"/>
</dbReference>
<dbReference type="Gene3D" id="1.10.287.130">
    <property type="match status" value="1"/>
</dbReference>
<proteinExistence type="predicted"/>
<dbReference type="Gene3D" id="3.30.450.40">
    <property type="match status" value="2"/>
</dbReference>
<sequence length="645" mass="73036">MKNRLERLEAVQAMVLEIGRLSSHTSDIREFIQAIHLALSRIMYAANFYIALYDRDENAVRFAYFVDEVDDAPDPEERFKLDESGYSFTKWVILNKKEMIVTAEEDEQLTSLPELKGVTGTRSEHWMGYPLIDHQKDCLGAMVIQSYDQRHLYTHEDQALFQLIAGHVSNALQQFQSVDRLEKAVSERTALLKYEISERRRSEQIQKALYSIAELSFSVADADELYGNIHAIVDSLITAKNFMVALYHAETEEISVQYFIDEKDELPAMHRFPLGMGMTSFVIHSGKAQLIDQSRLQDLIAQGDIKQVLGGADTQSWIGVPILINELIYGVIIVQSYDAKNKYSENDMELLVYVASHIAVAIDRLNSERNLLETKADLEQQNNALNSALLALREAQSELVRKEKMASLGGLVAGVAHEINTPLGICVTATTHLIEELRLTRRDIDAEKFDDRHRAQFLDVLEQSLRILNANTKRAASLVRSFKQVAVDQTSDDKREFYLESYLNEIMVSLQPKLKGKNVEIHIDCPNDLKINSHPGALSQIVTNFVVNSLNHGFEQTKEGQIHLRLQRLDSHLLFEYEDNGKGMEQEELEKLFDPFYTTKRGQGGSGLGAHIVFNLVTGLLHGSIRASSQPGKGLLYQIRIPIET</sequence>
<comment type="caution">
    <text evidence="6">The sequence shown here is derived from an EMBL/GenBank/DDBJ whole genome shotgun (WGS) entry which is preliminary data.</text>
</comment>
<dbReference type="RefSeq" id="WP_186915054.1">
    <property type="nucleotide sequence ID" value="NZ_JACOFZ010000001.1"/>
</dbReference>
<dbReference type="InterPro" id="IPR036890">
    <property type="entry name" value="HATPase_C_sf"/>
</dbReference>
<keyword evidence="4" id="KW-0175">Coiled coil</keyword>
<evidence type="ECO:0000313" key="7">
    <source>
        <dbReference type="Proteomes" id="UP000627446"/>
    </source>
</evidence>
<evidence type="ECO:0000256" key="4">
    <source>
        <dbReference type="SAM" id="Coils"/>
    </source>
</evidence>
<keyword evidence="3" id="KW-0597">Phosphoprotein</keyword>
<dbReference type="SMART" id="SM00065">
    <property type="entry name" value="GAF"/>
    <property type="match status" value="2"/>
</dbReference>
<dbReference type="InterPro" id="IPR003018">
    <property type="entry name" value="GAF"/>
</dbReference>
<dbReference type="InterPro" id="IPR003661">
    <property type="entry name" value="HisK_dim/P_dom"/>
</dbReference>
<dbReference type="InterPro" id="IPR005467">
    <property type="entry name" value="His_kinase_dom"/>
</dbReference>
<dbReference type="SUPFAM" id="SSF55874">
    <property type="entry name" value="ATPase domain of HSP90 chaperone/DNA topoisomerase II/histidine kinase"/>
    <property type="match status" value="1"/>
</dbReference>
<feature type="coiled-coil region" evidence="4">
    <location>
        <begin position="362"/>
        <end position="405"/>
    </location>
</feature>
<dbReference type="GO" id="GO:0000155">
    <property type="term" value="F:phosphorelay sensor kinase activity"/>
    <property type="evidence" value="ECO:0007669"/>
    <property type="project" value="InterPro"/>
</dbReference>
<reference evidence="6" key="1">
    <citation type="submission" date="2020-08" db="EMBL/GenBank/DDBJ databases">
        <title>Novel species isolated from subtropical streams in China.</title>
        <authorList>
            <person name="Lu H."/>
        </authorList>
    </citation>
    <scope>NUCLEOTIDE SEQUENCE</scope>
    <source>
        <strain evidence="6">LX22W</strain>
    </source>
</reference>
<evidence type="ECO:0000256" key="3">
    <source>
        <dbReference type="ARBA" id="ARBA00022553"/>
    </source>
</evidence>
<dbReference type="InterPro" id="IPR004358">
    <property type="entry name" value="Sig_transdc_His_kin-like_C"/>
</dbReference>
<dbReference type="InterPro" id="IPR003594">
    <property type="entry name" value="HATPase_dom"/>
</dbReference>